<gene>
    <name evidence="2" type="ORF">R3P38DRAFT_1356326</name>
</gene>
<accession>A0AAW0DTK8</accession>
<sequence>MAPTSSSNDSAAGHPVQRAPSVPNLALAPWVDSKKISLRHSTPYVHRDNMVADSTFFPAAEYIASTYLARLMQRTFFTVSDATEPLPSSPLVPQGGGAHRSPPDPSSVTVSSSMYDYVGQVFHSLFACFWPSPLVCEDCPADKGCLLVRHALGPCPCPNDYRFPAQTEPTAWHSKYCMDCKRNCLVCTGPSSQTRDHSNIRS</sequence>
<protein>
    <submittedName>
        <fullName evidence="2">Uncharacterized protein</fullName>
    </submittedName>
</protein>
<organism evidence="2 3">
    <name type="scientific">Favolaschia claudopus</name>
    <dbReference type="NCBI Taxonomy" id="2862362"/>
    <lineage>
        <taxon>Eukaryota</taxon>
        <taxon>Fungi</taxon>
        <taxon>Dikarya</taxon>
        <taxon>Basidiomycota</taxon>
        <taxon>Agaricomycotina</taxon>
        <taxon>Agaricomycetes</taxon>
        <taxon>Agaricomycetidae</taxon>
        <taxon>Agaricales</taxon>
        <taxon>Marasmiineae</taxon>
        <taxon>Mycenaceae</taxon>
        <taxon>Favolaschia</taxon>
    </lineage>
</organism>
<dbReference type="Proteomes" id="UP001362999">
    <property type="component" value="Unassembled WGS sequence"/>
</dbReference>
<evidence type="ECO:0000313" key="3">
    <source>
        <dbReference type="Proteomes" id="UP001362999"/>
    </source>
</evidence>
<feature type="region of interest" description="Disordered" evidence="1">
    <location>
        <begin position="82"/>
        <end position="106"/>
    </location>
</feature>
<dbReference type="InterPro" id="IPR009030">
    <property type="entry name" value="Growth_fac_rcpt_cys_sf"/>
</dbReference>
<keyword evidence="3" id="KW-1185">Reference proteome</keyword>
<evidence type="ECO:0000256" key="1">
    <source>
        <dbReference type="SAM" id="MobiDB-lite"/>
    </source>
</evidence>
<dbReference type="EMBL" id="JAWWNJ010000005">
    <property type="protein sequence ID" value="KAK7055431.1"/>
    <property type="molecule type" value="Genomic_DNA"/>
</dbReference>
<dbReference type="SUPFAM" id="SSF57184">
    <property type="entry name" value="Growth factor receptor domain"/>
    <property type="match status" value="1"/>
</dbReference>
<comment type="caution">
    <text evidence="2">The sequence shown here is derived from an EMBL/GenBank/DDBJ whole genome shotgun (WGS) entry which is preliminary data.</text>
</comment>
<reference evidence="2 3" key="1">
    <citation type="journal article" date="2024" name="J Genomics">
        <title>Draft genome sequencing and assembly of Favolaschia claudopus CIRM-BRFM 2984 isolated from oak limbs.</title>
        <authorList>
            <person name="Navarro D."/>
            <person name="Drula E."/>
            <person name="Chaduli D."/>
            <person name="Cazenave R."/>
            <person name="Ahrendt S."/>
            <person name="Wang J."/>
            <person name="Lipzen A."/>
            <person name="Daum C."/>
            <person name="Barry K."/>
            <person name="Grigoriev I.V."/>
            <person name="Favel A."/>
            <person name="Rosso M.N."/>
            <person name="Martin F."/>
        </authorList>
    </citation>
    <scope>NUCLEOTIDE SEQUENCE [LARGE SCALE GENOMIC DNA]</scope>
    <source>
        <strain evidence="2 3">CIRM-BRFM 2984</strain>
    </source>
</reference>
<proteinExistence type="predicted"/>
<dbReference type="AlphaFoldDB" id="A0AAW0DTK8"/>
<evidence type="ECO:0000313" key="2">
    <source>
        <dbReference type="EMBL" id="KAK7055431.1"/>
    </source>
</evidence>
<name>A0AAW0DTK8_9AGAR</name>